<dbReference type="EMBL" id="FNZX01000005">
    <property type="protein sequence ID" value="SEK44420.1"/>
    <property type="molecule type" value="Genomic_DNA"/>
</dbReference>
<accession>A0A1H7H5Z3</accession>
<name>A0A1H7H5Z3_9FIRM</name>
<dbReference type="InterPro" id="IPR050179">
    <property type="entry name" value="Trans_hexapeptide_repeat"/>
</dbReference>
<dbReference type="PANTHER" id="PTHR43300">
    <property type="entry name" value="ACETYLTRANSFERASE"/>
    <property type="match status" value="1"/>
</dbReference>
<evidence type="ECO:0000313" key="1">
    <source>
        <dbReference type="EMBL" id="SEK44420.1"/>
    </source>
</evidence>
<dbReference type="InterPro" id="IPR011004">
    <property type="entry name" value="Trimer_LpxA-like_sf"/>
</dbReference>
<dbReference type="PANTHER" id="PTHR43300:SF11">
    <property type="entry name" value="ACETYLTRANSFERASE RV3034C-RELATED"/>
    <property type="match status" value="1"/>
</dbReference>
<dbReference type="AlphaFoldDB" id="A0A1H7H5Z3"/>
<reference evidence="2" key="1">
    <citation type="submission" date="2016-10" db="EMBL/GenBank/DDBJ databases">
        <authorList>
            <person name="Varghese N."/>
        </authorList>
    </citation>
    <scope>NUCLEOTIDE SEQUENCE [LARGE SCALE GENOMIC DNA]</scope>
    <source>
        <strain evidence="2">ACV-9</strain>
    </source>
</reference>
<evidence type="ECO:0000313" key="2">
    <source>
        <dbReference type="Proteomes" id="UP000182321"/>
    </source>
</evidence>
<dbReference type="CDD" id="cd04647">
    <property type="entry name" value="LbH_MAT_like"/>
    <property type="match status" value="1"/>
</dbReference>
<dbReference type="Pfam" id="PF14602">
    <property type="entry name" value="Hexapep_2"/>
    <property type="match status" value="1"/>
</dbReference>
<keyword evidence="2" id="KW-1185">Reference proteome</keyword>
<gene>
    <name evidence="1" type="ORF">SAMN02910377_00894</name>
</gene>
<dbReference type="Proteomes" id="UP000182321">
    <property type="component" value="Unassembled WGS sequence"/>
</dbReference>
<proteinExistence type="predicted"/>
<dbReference type="RefSeq" id="WP_074789661.1">
    <property type="nucleotide sequence ID" value="NZ_FNZX01000005.1"/>
</dbReference>
<protein>
    <submittedName>
        <fullName evidence="1">Acetyltransferase (Isoleucine patch superfamily)</fullName>
    </submittedName>
</protein>
<keyword evidence="1" id="KW-0808">Transferase</keyword>
<dbReference type="SUPFAM" id="SSF51161">
    <property type="entry name" value="Trimeric LpxA-like enzymes"/>
    <property type="match status" value="1"/>
</dbReference>
<sequence length="186" mass="20792">MSFIKNILKSIRYMWLYVIRYHKFERVGKHTVMFKPLRIMGGKYISIGDYSYILNGLRIEAIDRFNDQKFTPHIQIGDRVEIGQNCHISCTHSIILEDDVTLAPNVMLNDSTHGYSIPDKSIEHQDLSGAPIKIGEGSLIGYGAVILPGVTIGKYCFIGAGSIIAKDIPDHTIVSNHSNLVMKSTV</sequence>
<dbReference type="Pfam" id="PF00132">
    <property type="entry name" value="Hexapep"/>
    <property type="match status" value="1"/>
</dbReference>
<dbReference type="InterPro" id="IPR001451">
    <property type="entry name" value="Hexapep"/>
</dbReference>
<organism evidence="1 2">
    <name type="scientific">Pseudobutyrivibrio ruminis</name>
    <dbReference type="NCBI Taxonomy" id="46206"/>
    <lineage>
        <taxon>Bacteria</taxon>
        <taxon>Bacillati</taxon>
        <taxon>Bacillota</taxon>
        <taxon>Clostridia</taxon>
        <taxon>Lachnospirales</taxon>
        <taxon>Lachnospiraceae</taxon>
        <taxon>Pseudobutyrivibrio</taxon>
    </lineage>
</organism>
<dbReference type="Gene3D" id="2.160.10.10">
    <property type="entry name" value="Hexapeptide repeat proteins"/>
    <property type="match status" value="1"/>
</dbReference>
<dbReference type="GO" id="GO:0016740">
    <property type="term" value="F:transferase activity"/>
    <property type="evidence" value="ECO:0007669"/>
    <property type="project" value="UniProtKB-KW"/>
</dbReference>